<reference evidence="1 2" key="1">
    <citation type="submission" date="2015-01" db="EMBL/GenBank/DDBJ databases">
        <title>Genome sequence of bacillus megaterium Q3.</title>
        <authorList>
            <person name="Wang Y."/>
            <person name="Luo K."/>
            <person name="Bai L."/>
            <person name="Luo F."/>
        </authorList>
    </citation>
    <scope>NUCLEOTIDE SEQUENCE [LARGE SCALE GENOMIC DNA]</scope>
    <source>
        <strain evidence="1 2">Q3</strain>
    </source>
</reference>
<name>A0A806U2W7_PRIMG</name>
<sequence length="168" mass="19428">MNSFIKESIESLDTQLNIIQTCISRVEDDDIWKKFRQETNSIGNLCLHLAGSEYAFIASIIGGKPFIRQRSKEFTDNRVMNSDQLIENLILTRQQSKEVIGNFDFNDLEKSIQMPSTTSTLIPEPSKIQSCLSVILYAVEHYAYHTGQIVYMTKLLQTENEHILKWRH</sequence>
<proteinExistence type="predicted"/>
<evidence type="ECO:0000313" key="2">
    <source>
        <dbReference type="Proteomes" id="UP000036410"/>
    </source>
</evidence>
<dbReference type="InterPro" id="IPR011466">
    <property type="entry name" value="DUF1572"/>
</dbReference>
<dbReference type="Gene3D" id="1.20.120.450">
    <property type="entry name" value="dinb family like domain"/>
    <property type="match status" value="1"/>
</dbReference>
<dbReference type="Pfam" id="PF07609">
    <property type="entry name" value="DUF1572"/>
    <property type="match status" value="1"/>
</dbReference>
<dbReference type="RefSeq" id="WP_049165945.1">
    <property type="nucleotide sequence ID" value="NZ_CP010586.1"/>
</dbReference>
<accession>A0A806U2W7</accession>
<dbReference type="AlphaFoldDB" id="A0A806U2W7"/>
<evidence type="ECO:0000313" key="1">
    <source>
        <dbReference type="EMBL" id="AKP78716.1"/>
    </source>
</evidence>
<protein>
    <submittedName>
        <fullName evidence="1">DinB family protein</fullName>
    </submittedName>
</protein>
<organism evidence="1 2">
    <name type="scientific">Priestia megaterium Q3</name>
    <dbReference type="NCBI Taxonomy" id="1452722"/>
    <lineage>
        <taxon>Bacteria</taxon>
        <taxon>Bacillati</taxon>
        <taxon>Bacillota</taxon>
        <taxon>Bacilli</taxon>
        <taxon>Bacillales</taxon>
        <taxon>Bacillaceae</taxon>
        <taxon>Priestia</taxon>
    </lineage>
</organism>
<dbReference type="EMBL" id="CP010586">
    <property type="protein sequence ID" value="AKP78716.1"/>
    <property type="molecule type" value="Genomic_DNA"/>
</dbReference>
<dbReference type="Proteomes" id="UP000036410">
    <property type="component" value="Chromosome"/>
</dbReference>
<dbReference type="SUPFAM" id="SSF109854">
    <property type="entry name" value="DinB/YfiT-like putative metalloenzymes"/>
    <property type="match status" value="1"/>
</dbReference>
<gene>
    <name evidence="1" type="ORF">AS52_03755</name>
</gene>
<dbReference type="InterPro" id="IPR034660">
    <property type="entry name" value="DinB/YfiT-like"/>
</dbReference>